<accession>A0A8S0YTF7</accession>
<evidence type="ECO:0000256" key="1">
    <source>
        <dbReference type="SAM" id="MobiDB-lite"/>
    </source>
</evidence>
<proteinExistence type="predicted"/>
<evidence type="ECO:0000256" key="2">
    <source>
        <dbReference type="SAM" id="SignalP"/>
    </source>
</evidence>
<evidence type="ECO:0000313" key="4">
    <source>
        <dbReference type="Proteomes" id="UP000494106"/>
    </source>
</evidence>
<feature type="compositionally biased region" description="Basic and acidic residues" evidence="1">
    <location>
        <begin position="328"/>
        <end position="353"/>
    </location>
</feature>
<gene>
    <name evidence="3" type="ORF">APLA_LOCUS852</name>
</gene>
<feature type="region of interest" description="Disordered" evidence="1">
    <location>
        <begin position="224"/>
        <end position="362"/>
    </location>
</feature>
<name>A0A8S0YTF7_ARCPL</name>
<sequence length="379" mass="39922">MDLSCCICIFVLSHFAFGSSNEDEANEESNINKLSHKESSVNSNSVAFDEPVSSGKAAAETRGSQSSSGELPRYNGGSVSIFQGGDGTAQSRQNGSETSSELMSDDISRDSGLNEIIVDRIDAATKIIEKESCIQFLPLDDKKKVYKYGKYFLHFTNPAKKRECVHTVTRGSAGEPIPGGWINPSSQLSLMDKMKLRLAFRHECNRRKVSNLLGTCMNSIQGDRTTGCSSGSETDRGASSGNTGASSGNSGASSGNSGASSDNTGASSGNIGASSGNNSASSGNSGASSGNTVGSNGKDKSGGSSGSDKNVKFIESGESKQKSLIGTDNDKIKALSETDKDKRGAVSRGDKNKIGGSNRFKKDKQSWTWSWHWSKEFLG</sequence>
<dbReference type="OrthoDB" id="291007at2759"/>
<dbReference type="EMBL" id="CADEBC010000083">
    <property type="protein sequence ID" value="CAB3222130.1"/>
    <property type="molecule type" value="Genomic_DNA"/>
</dbReference>
<feature type="compositionally biased region" description="Low complexity" evidence="1">
    <location>
        <begin position="237"/>
        <end position="296"/>
    </location>
</feature>
<feature type="region of interest" description="Disordered" evidence="1">
    <location>
        <begin position="28"/>
        <end position="106"/>
    </location>
</feature>
<keyword evidence="2" id="KW-0732">Signal</keyword>
<evidence type="ECO:0000313" key="3">
    <source>
        <dbReference type="EMBL" id="CAB3222130.1"/>
    </source>
</evidence>
<protein>
    <submittedName>
        <fullName evidence="3">Uncharacterized protein</fullName>
    </submittedName>
</protein>
<feature type="compositionally biased region" description="Basic and acidic residues" evidence="1">
    <location>
        <begin position="309"/>
        <end position="321"/>
    </location>
</feature>
<reference evidence="3 4" key="1">
    <citation type="submission" date="2020-04" db="EMBL/GenBank/DDBJ databases">
        <authorList>
            <person name="Wallbank WR R."/>
            <person name="Pardo Diaz C."/>
            <person name="Kozak K."/>
            <person name="Martin S."/>
            <person name="Jiggins C."/>
            <person name="Moest M."/>
            <person name="Warren A I."/>
            <person name="Byers J.R.P. K."/>
            <person name="Montejo-Kovacevich G."/>
            <person name="Yen C E."/>
        </authorList>
    </citation>
    <scope>NUCLEOTIDE SEQUENCE [LARGE SCALE GENOMIC DNA]</scope>
</reference>
<keyword evidence="4" id="KW-1185">Reference proteome</keyword>
<comment type="caution">
    <text evidence="3">The sequence shown here is derived from an EMBL/GenBank/DDBJ whole genome shotgun (WGS) entry which is preliminary data.</text>
</comment>
<feature type="signal peptide" evidence="2">
    <location>
        <begin position="1"/>
        <end position="18"/>
    </location>
</feature>
<organism evidence="3 4">
    <name type="scientific">Arctia plantaginis</name>
    <name type="common">Wood tiger moth</name>
    <name type="synonym">Phalaena plantaginis</name>
    <dbReference type="NCBI Taxonomy" id="874455"/>
    <lineage>
        <taxon>Eukaryota</taxon>
        <taxon>Metazoa</taxon>
        <taxon>Ecdysozoa</taxon>
        <taxon>Arthropoda</taxon>
        <taxon>Hexapoda</taxon>
        <taxon>Insecta</taxon>
        <taxon>Pterygota</taxon>
        <taxon>Neoptera</taxon>
        <taxon>Endopterygota</taxon>
        <taxon>Lepidoptera</taxon>
        <taxon>Glossata</taxon>
        <taxon>Ditrysia</taxon>
        <taxon>Noctuoidea</taxon>
        <taxon>Erebidae</taxon>
        <taxon>Arctiinae</taxon>
        <taxon>Arctia</taxon>
    </lineage>
</organism>
<feature type="chain" id="PRO_5035734779" evidence="2">
    <location>
        <begin position="19"/>
        <end position="379"/>
    </location>
</feature>
<dbReference type="AlphaFoldDB" id="A0A8S0YTF7"/>
<dbReference type="Proteomes" id="UP000494106">
    <property type="component" value="Unassembled WGS sequence"/>
</dbReference>
<feature type="compositionally biased region" description="Polar residues" evidence="1">
    <location>
        <begin position="88"/>
        <end position="102"/>
    </location>
</feature>